<comment type="caution">
    <text evidence="1">The sequence shown here is derived from an EMBL/GenBank/DDBJ whole genome shotgun (WGS) entry which is preliminary data.</text>
</comment>
<dbReference type="AlphaFoldDB" id="A0A934K244"/>
<dbReference type="EMBL" id="JAEKNR010000038">
    <property type="protein sequence ID" value="MBJ7597100.1"/>
    <property type="molecule type" value="Genomic_DNA"/>
</dbReference>
<gene>
    <name evidence="1" type="ORF">JF922_03305</name>
</gene>
<proteinExistence type="predicted"/>
<keyword evidence="2" id="KW-1185">Reference proteome</keyword>
<evidence type="ECO:0008006" key="3">
    <source>
        <dbReference type="Google" id="ProtNLM"/>
    </source>
</evidence>
<dbReference type="Pfam" id="PF12441">
    <property type="entry name" value="CopG_antitoxin"/>
    <property type="match status" value="1"/>
</dbReference>
<evidence type="ECO:0000313" key="1">
    <source>
        <dbReference type="EMBL" id="MBJ7597100.1"/>
    </source>
</evidence>
<accession>A0A934K244</accession>
<dbReference type="Proteomes" id="UP000612893">
    <property type="component" value="Unassembled WGS sequence"/>
</dbReference>
<sequence length="91" mass="10315">MKYPDPYEGMTDAEVDEELDRLFAKAHAKTVVVSIRMPEELLVRVKRLADARETPYQTLLKRILDSAVSRIEREGGASVDGGAKQRRRRAS</sequence>
<evidence type="ECO:0000313" key="2">
    <source>
        <dbReference type="Proteomes" id="UP000612893"/>
    </source>
</evidence>
<protein>
    <recommendedName>
        <fullName evidence="3">CopG-like ribbon-helix-helix domain-containing protein</fullName>
    </recommendedName>
</protein>
<reference evidence="1" key="1">
    <citation type="submission" date="2020-10" db="EMBL/GenBank/DDBJ databases">
        <title>Ca. Dormibacterota MAGs.</title>
        <authorList>
            <person name="Montgomery K."/>
        </authorList>
    </citation>
    <scope>NUCLEOTIDE SEQUENCE [LARGE SCALE GENOMIC DNA]</scope>
    <source>
        <strain evidence="1">SC8812_S17_10</strain>
    </source>
</reference>
<organism evidence="1 2">
    <name type="scientific">Candidatus Nephthysia bennettiae</name>
    <dbReference type="NCBI Taxonomy" id="3127016"/>
    <lineage>
        <taxon>Bacteria</taxon>
        <taxon>Bacillati</taxon>
        <taxon>Candidatus Dormiibacterota</taxon>
        <taxon>Candidatus Dormibacteria</taxon>
        <taxon>Candidatus Dormibacterales</taxon>
        <taxon>Candidatus Dormibacteraceae</taxon>
        <taxon>Candidatus Nephthysia</taxon>
    </lineage>
</organism>
<dbReference type="InterPro" id="IPR022148">
    <property type="entry name" value="CopG_antitoxin"/>
</dbReference>
<name>A0A934K244_9BACT</name>